<evidence type="ECO:0000256" key="7">
    <source>
        <dbReference type="ARBA" id="ARBA00023002"/>
    </source>
</evidence>
<keyword evidence="4 16" id="KW-0349">Heme</keyword>
<dbReference type="Ensembl" id="ENSSSCT00055011250.1">
    <property type="protein sequence ID" value="ENSSSCP00055008884.1"/>
    <property type="gene ID" value="ENSSSCG00055005778.1"/>
</dbReference>
<evidence type="ECO:0000256" key="6">
    <source>
        <dbReference type="ARBA" id="ARBA00022723"/>
    </source>
</evidence>
<sequence length="213" mass="23315">MGLSDGEWQLVLNVWGKVEADVAGHGQEVLIRLFKGHPETLEKFDKFKHLKSEDEMKASEDLKKHGNTVLTALGGILKKKGHHEAELTPLAQSHATKHKIPVKYLEFISEAIIQVLQSKHPGDFGADAQGAMSKALELFRNDMAANTVPASLQTDPRLPPRLESPIQAVTLNSSHNSLIHHFEDSRTSLSPGKEAWAGWDSHTQLLGGVVSGT</sequence>
<evidence type="ECO:0000259" key="17">
    <source>
        <dbReference type="PROSITE" id="PS01033"/>
    </source>
</evidence>
<protein>
    <recommendedName>
        <fullName evidence="12">Nitrite reductase MB</fullName>
    </recommendedName>
    <alternativeName>
        <fullName evidence="13">Pseudoperoxidase MB</fullName>
    </alternativeName>
</protein>
<dbReference type="GO" id="GO:0046872">
    <property type="term" value="F:metal ion binding"/>
    <property type="evidence" value="ECO:0007669"/>
    <property type="project" value="UniProtKB-KW"/>
</dbReference>
<dbReference type="InterPro" id="IPR009050">
    <property type="entry name" value="Globin-like_sf"/>
</dbReference>
<dbReference type="Gene3D" id="6.10.140.2100">
    <property type="match status" value="1"/>
</dbReference>
<keyword evidence="5 16" id="KW-0561">Oxygen transport</keyword>
<dbReference type="GO" id="GO:0005344">
    <property type="term" value="F:oxygen carrier activity"/>
    <property type="evidence" value="ECO:0007669"/>
    <property type="project" value="UniProtKB-KW"/>
</dbReference>
<evidence type="ECO:0000313" key="18">
    <source>
        <dbReference type="Ensembl" id="ENSSSCP00055008884.1"/>
    </source>
</evidence>
<dbReference type="GO" id="GO:0020037">
    <property type="term" value="F:heme binding"/>
    <property type="evidence" value="ECO:0007669"/>
    <property type="project" value="InterPro"/>
</dbReference>
<dbReference type="Proteomes" id="UP000694724">
    <property type="component" value="Unplaced"/>
</dbReference>
<dbReference type="PANTHER" id="PTHR47132:SF1">
    <property type="entry name" value="MYOGLOBIN"/>
    <property type="match status" value="1"/>
</dbReference>
<organism evidence="18 19">
    <name type="scientific">Sus scrofa</name>
    <name type="common">Pig</name>
    <dbReference type="NCBI Taxonomy" id="9823"/>
    <lineage>
        <taxon>Eukaryota</taxon>
        <taxon>Metazoa</taxon>
        <taxon>Chordata</taxon>
        <taxon>Craniata</taxon>
        <taxon>Vertebrata</taxon>
        <taxon>Euteleostomi</taxon>
        <taxon>Mammalia</taxon>
        <taxon>Eutheria</taxon>
        <taxon>Laurasiatheria</taxon>
        <taxon>Artiodactyla</taxon>
        <taxon>Suina</taxon>
        <taxon>Suidae</taxon>
        <taxon>Sus</taxon>
    </lineage>
</organism>
<dbReference type="GO" id="GO:0019825">
    <property type="term" value="F:oxygen binding"/>
    <property type="evidence" value="ECO:0007669"/>
    <property type="project" value="InterPro"/>
</dbReference>
<dbReference type="GO" id="GO:0016491">
    <property type="term" value="F:oxidoreductase activity"/>
    <property type="evidence" value="ECO:0007669"/>
    <property type="project" value="UniProtKB-KW"/>
</dbReference>
<keyword evidence="2 16" id="KW-0813">Transport</keyword>
<dbReference type="InterPro" id="IPR002335">
    <property type="entry name" value="Myoglobin"/>
</dbReference>
<name>A0A8D1PRL0_PIG</name>
<keyword evidence="7" id="KW-0560">Oxidoreductase</keyword>
<evidence type="ECO:0000256" key="4">
    <source>
        <dbReference type="ARBA" id="ARBA00022617"/>
    </source>
</evidence>
<comment type="similarity">
    <text evidence="1 16">Belongs to the globin family.</text>
</comment>
<feature type="domain" description="Globin" evidence="17">
    <location>
        <begin position="2"/>
        <end position="148"/>
    </location>
</feature>
<evidence type="ECO:0000256" key="8">
    <source>
        <dbReference type="ARBA" id="ARBA00023004"/>
    </source>
</evidence>
<evidence type="ECO:0000256" key="14">
    <source>
        <dbReference type="ARBA" id="ARBA00048118"/>
    </source>
</evidence>
<dbReference type="PANTHER" id="PTHR47132">
    <property type="entry name" value="MYOGLOBIN"/>
    <property type="match status" value="1"/>
</dbReference>
<evidence type="ECO:0000256" key="12">
    <source>
        <dbReference type="ARBA" id="ARBA00044552"/>
    </source>
</evidence>
<reference evidence="18" key="1">
    <citation type="submission" date="2025-08" db="UniProtKB">
        <authorList>
            <consortium name="Ensembl"/>
        </authorList>
    </citation>
    <scope>IDENTIFICATION</scope>
</reference>
<keyword evidence="6" id="KW-0479">Metal-binding</keyword>
<evidence type="ECO:0000256" key="15">
    <source>
        <dbReference type="ARBA" id="ARBA00049931"/>
    </source>
</evidence>
<comment type="function">
    <text evidence="10">Monomeric heme protein which primary function is to store oxygen and facilitate its diffusion within muscle tissues. Reversibly binds oxygen through a pentacoordinated heme iron and enables its timely and efficient release as needed during periods of heightened demand. Depending on the oxidative conditions of tissues and cells, and in addition to its ability to bind oxygen, it also has a nitrite reductase activity whereby it regulates the production of bioactive nitric oxide. Under stress conditions, like hypoxia and anoxia, it also protects cells against reactive oxygen species thanks to its pseudoperoxidase activity.</text>
</comment>
<evidence type="ECO:0000256" key="16">
    <source>
        <dbReference type="RuleBase" id="RU000356"/>
    </source>
</evidence>
<dbReference type="PRINTS" id="PR00613">
    <property type="entry name" value="MYOGLOBIN"/>
</dbReference>
<keyword evidence="8" id="KW-0408">Iron</keyword>
<proteinExistence type="inferred from homology"/>
<dbReference type="AlphaFoldDB" id="A0A8D1PRL0"/>
<evidence type="ECO:0000256" key="11">
    <source>
        <dbReference type="ARBA" id="ARBA00044498"/>
    </source>
</evidence>
<dbReference type="GO" id="GO:0016528">
    <property type="term" value="C:sarcoplasm"/>
    <property type="evidence" value="ECO:0007669"/>
    <property type="project" value="UniProtKB-SubCell"/>
</dbReference>
<keyword evidence="9" id="KW-0514">Muscle protein</keyword>
<keyword evidence="3" id="KW-0963">Cytoplasm</keyword>
<dbReference type="CDD" id="cd08926">
    <property type="entry name" value="Mb"/>
    <property type="match status" value="1"/>
</dbReference>
<evidence type="ECO:0000256" key="9">
    <source>
        <dbReference type="ARBA" id="ARBA00023179"/>
    </source>
</evidence>
<dbReference type="SUPFAM" id="SSF46458">
    <property type="entry name" value="Globin-like"/>
    <property type="match status" value="1"/>
</dbReference>
<dbReference type="Pfam" id="PF00042">
    <property type="entry name" value="Globin"/>
    <property type="match status" value="1"/>
</dbReference>
<evidence type="ECO:0000313" key="19">
    <source>
        <dbReference type="Proteomes" id="UP000694724"/>
    </source>
</evidence>
<evidence type="ECO:0000256" key="2">
    <source>
        <dbReference type="ARBA" id="ARBA00022448"/>
    </source>
</evidence>
<evidence type="ECO:0000256" key="10">
    <source>
        <dbReference type="ARBA" id="ARBA00044486"/>
    </source>
</evidence>
<evidence type="ECO:0000256" key="13">
    <source>
        <dbReference type="ARBA" id="ARBA00044553"/>
    </source>
</evidence>
<dbReference type="InterPro" id="IPR000971">
    <property type="entry name" value="Globin"/>
</dbReference>
<evidence type="ECO:0000256" key="3">
    <source>
        <dbReference type="ARBA" id="ARBA00022490"/>
    </source>
</evidence>
<dbReference type="PROSITE" id="PS01033">
    <property type="entry name" value="GLOBIN"/>
    <property type="match status" value="1"/>
</dbReference>
<evidence type="ECO:0000256" key="5">
    <source>
        <dbReference type="ARBA" id="ARBA00022621"/>
    </source>
</evidence>
<accession>A0A8D1PRL0</accession>
<comment type="subcellular location">
    <subcellularLocation>
        <location evidence="11">Cytoplasm</location>
        <location evidence="11">Sarcoplasm</location>
    </subcellularLocation>
</comment>
<comment type="catalytic activity">
    <reaction evidence="15">
        <text>H2O2 + AH2 = A + 2 H2O</text>
        <dbReference type="Rhea" id="RHEA:30275"/>
        <dbReference type="ChEBI" id="CHEBI:13193"/>
        <dbReference type="ChEBI" id="CHEBI:15377"/>
        <dbReference type="ChEBI" id="CHEBI:16240"/>
        <dbReference type="ChEBI" id="CHEBI:17499"/>
    </reaction>
</comment>
<comment type="catalytic activity">
    <reaction evidence="14">
        <text>Fe(III)-heme b-[protein] + nitric oxide + H2O = Fe(II)-heme b-[protein] + nitrite + 2 H(+)</text>
        <dbReference type="Rhea" id="RHEA:77711"/>
        <dbReference type="Rhea" id="RHEA-COMP:18975"/>
        <dbReference type="Rhea" id="RHEA-COMP:18976"/>
        <dbReference type="ChEBI" id="CHEBI:15377"/>
        <dbReference type="ChEBI" id="CHEBI:15378"/>
        <dbReference type="ChEBI" id="CHEBI:16301"/>
        <dbReference type="ChEBI" id="CHEBI:16480"/>
        <dbReference type="ChEBI" id="CHEBI:55376"/>
        <dbReference type="ChEBI" id="CHEBI:60344"/>
    </reaction>
    <physiologicalReaction direction="right-to-left" evidence="14">
        <dbReference type="Rhea" id="RHEA:77713"/>
    </physiologicalReaction>
</comment>
<evidence type="ECO:0000256" key="1">
    <source>
        <dbReference type="ARBA" id="ARBA00008705"/>
    </source>
</evidence>
<dbReference type="Gene3D" id="6.10.140.2110">
    <property type="match status" value="1"/>
</dbReference>